<dbReference type="Proteomes" id="UP000800093">
    <property type="component" value="Unassembled WGS sequence"/>
</dbReference>
<comment type="caution">
    <text evidence="2">The sequence shown here is derived from an EMBL/GenBank/DDBJ whole genome shotgun (WGS) entry which is preliminary data.</text>
</comment>
<dbReference type="AlphaFoldDB" id="A0A9P4K8E9"/>
<keyword evidence="3" id="KW-1185">Reference proteome</keyword>
<evidence type="ECO:0000256" key="1">
    <source>
        <dbReference type="SAM" id="MobiDB-lite"/>
    </source>
</evidence>
<feature type="compositionally biased region" description="Basic and acidic residues" evidence="1">
    <location>
        <begin position="37"/>
        <end position="75"/>
    </location>
</feature>
<evidence type="ECO:0000313" key="2">
    <source>
        <dbReference type="EMBL" id="KAF2263630.1"/>
    </source>
</evidence>
<protein>
    <submittedName>
        <fullName evidence="2">Uncharacterized protein</fullName>
    </submittedName>
</protein>
<proteinExistence type="predicted"/>
<gene>
    <name evidence="2" type="ORF">CC78DRAFT_581348</name>
</gene>
<accession>A0A9P4K8E9</accession>
<feature type="region of interest" description="Disordered" evidence="1">
    <location>
        <begin position="36"/>
        <end position="91"/>
    </location>
</feature>
<evidence type="ECO:0000313" key="3">
    <source>
        <dbReference type="Proteomes" id="UP000800093"/>
    </source>
</evidence>
<organism evidence="2 3">
    <name type="scientific">Lojkania enalia</name>
    <dbReference type="NCBI Taxonomy" id="147567"/>
    <lineage>
        <taxon>Eukaryota</taxon>
        <taxon>Fungi</taxon>
        <taxon>Dikarya</taxon>
        <taxon>Ascomycota</taxon>
        <taxon>Pezizomycotina</taxon>
        <taxon>Dothideomycetes</taxon>
        <taxon>Pleosporomycetidae</taxon>
        <taxon>Pleosporales</taxon>
        <taxon>Pleosporales incertae sedis</taxon>
        <taxon>Lojkania</taxon>
    </lineage>
</organism>
<sequence>MDLATMIDMGYAAARVGCGCAKNIYKEKKSSKLKRLLHGDKAKNESNEKLKEKDDVHDDGLRSVEVEKTAKDTATDGKNNGSPEVKRERAETTQRRCARFYRMNRSITILLFVLEQLQQCPFIPKPLDWLKGYVVSPRKIPYSGERAVLEWRSAQG</sequence>
<reference evidence="3" key="1">
    <citation type="journal article" date="2020" name="Stud. Mycol.">
        <title>101 Dothideomycetes genomes: A test case for predicting lifestyles and emergence of pathogens.</title>
        <authorList>
            <person name="Haridas S."/>
            <person name="Albert R."/>
            <person name="Binder M."/>
            <person name="Bloem J."/>
            <person name="LaButti K."/>
            <person name="Salamov A."/>
            <person name="Andreopoulos B."/>
            <person name="Baker S."/>
            <person name="Barry K."/>
            <person name="Bills G."/>
            <person name="Bluhm B."/>
            <person name="Cannon C."/>
            <person name="Castanera R."/>
            <person name="Culley D."/>
            <person name="Daum C."/>
            <person name="Ezra D."/>
            <person name="Gonzalez J."/>
            <person name="Henrissat B."/>
            <person name="Kuo A."/>
            <person name="Liang C."/>
            <person name="Lipzen A."/>
            <person name="Lutzoni F."/>
            <person name="Magnuson J."/>
            <person name="Mondo S."/>
            <person name="Nolan M."/>
            <person name="Ohm R."/>
            <person name="Pangilinan J."/>
            <person name="Park H.-J."/>
            <person name="Ramirez L."/>
            <person name="Alfaro M."/>
            <person name="Sun H."/>
            <person name="Tritt A."/>
            <person name="Yoshinaga Y."/>
            <person name="Zwiers L.-H."/>
            <person name="Turgeon B."/>
            <person name="Goodwin S."/>
            <person name="Spatafora J."/>
            <person name="Crous P."/>
            <person name="Grigoriev I."/>
        </authorList>
    </citation>
    <scope>NUCLEOTIDE SEQUENCE [LARGE SCALE GENOMIC DNA]</scope>
    <source>
        <strain evidence="3">CBS 304.66</strain>
    </source>
</reference>
<dbReference type="EMBL" id="ML986624">
    <property type="protein sequence ID" value="KAF2263630.1"/>
    <property type="molecule type" value="Genomic_DNA"/>
</dbReference>
<name>A0A9P4K8E9_9PLEO</name>